<dbReference type="AlphaFoldDB" id="A0A059EWP3"/>
<evidence type="ECO:0000313" key="4">
    <source>
        <dbReference type="EMBL" id="KCZ79121.1"/>
    </source>
</evidence>
<dbReference type="EMBL" id="KK365359">
    <property type="protein sequence ID" value="KCZ79121.1"/>
    <property type="molecule type" value="Genomic_DNA"/>
</dbReference>
<evidence type="ECO:0000256" key="1">
    <source>
        <dbReference type="ARBA" id="ARBA00022737"/>
    </source>
</evidence>
<keyword evidence="1" id="KW-0677">Repeat</keyword>
<dbReference type="Proteomes" id="UP000030655">
    <property type="component" value="Unassembled WGS sequence"/>
</dbReference>
<dbReference type="InterPro" id="IPR033133">
    <property type="entry name" value="PUM-HD"/>
</dbReference>
<gene>
    <name evidence="4" type="ORF">H312_03494</name>
</gene>
<dbReference type="Gene3D" id="1.25.10.10">
    <property type="entry name" value="Leucine-rich Repeat Variant"/>
    <property type="match status" value="1"/>
</dbReference>
<feature type="repeat" description="Pumilio" evidence="2">
    <location>
        <begin position="324"/>
        <end position="362"/>
    </location>
</feature>
<evidence type="ECO:0000313" key="5">
    <source>
        <dbReference type="Proteomes" id="UP000030655"/>
    </source>
</evidence>
<sequence>MKNKLKTSLEENHSFCSETLRPLSAPPIANLLNISTPDLVYQSYYKKNSMKDVRLPLPNFFFTGQSYMSSYFYNFNDCTCNYCEFCTFNIIKNVQTVKKSLIERINEDFPSDTTPFSGETRCSTPIGQKKEPENMLQNDILQFVTANKSFIFKNVDVLITPDSLTEEIILLLCKDQDASRFIQKRLDLSTEMELDWLFNIISNHLIELSCDLFGNYVIQKYVCTHGEIIYDILRNRLFLLSYDIYGCRVVQKLLDMIYFNLEDEFVNSVVDLTKDQNGNHVIQKVIEVGKLSTNTQYNLHSLQEYKGLEKEQDDCYRIQFLLRDFENKILEMCKHKYGCRAVQRLFEFCYNECKLMIDKILENLDDLIYDQFGNYVIQHLLNCEAERSFILEYLCSNIMKLSCHKFASNVVEKGITVAKDQIYMIGDILMEKSNIIALASSGFGNYVLQRMVESKDVRIREACKLYYNDLRKCVYGKQVLSKVFSM</sequence>
<dbReference type="VEuPathDB" id="MicrosporidiaDB:H312_03494"/>
<dbReference type="PANTHER" id="PTHR12537:SF12">
    <property type="entry name" value="MATERNAL PROTEIN PUMILIO"/>
    <property type="match status" value="1"/>
</dbReference>
<feature type="domain" description="PUM-HD" evidence="3">
    <location>
        <begin position="136"/>
        <end position="486"/>
    </location>
</feature>
<feature type="repeat" description="Pumilio" evidence="2">
    <location>
        <begin position="264"/>
        <end position="300"/>
    </location>
</feature>
<reference evidence="4 5" key="2">
    <citation type="submission" date="2014-03" db="EMBL/GenBank/DDBJ databases">
        <title>The Genome Sequence of Anncaliia algerae insect isolate PRA339.</title>
        <authorList>
            <consortium name="The Broad Institute Genome Sequencing Platform"/>
            <consortium name="The Broad Institute Genome Sequencing Center for Infectious Disease"/>
            <person name="Cuomo C."/>
            <person name="Becnel J."/>
            <person name="Sanscrainte N."/>
            <person name="Walker B."/>
            <person name="Young S.K."/>
            <person name="Zeng Q."/>
            <person name="Gargeya S."/>
            <person name="Fitzgerald M."/>
            <person name="Haas B."/>
            <person name="Abouelleil A."/>
            <person name="Alvarado L."/>
            <person name="Arachchi H.M."/>
            <person name="Berlin A.M."/>
            <person name="Chapman S.B."/>
            <person name="Dewar J."/>
            <person name="Goldberg J."/>
            <person name="Griggs A."/>
            <person name="Gujja S."/>
            <person name="Hansen M."/>
            <person name="Howarth C."/>
            <person name="Imamovic A."/>
            <person name="Larimer J."/>
            <person name="McCowan C."/>
            <person name="Murphy C."/>
            <person name="Neiman D."/>
            <person name="Pearson M."/>
            <person name="Priest M."/>
            <person name="Roberts A."/>
            <person name="Saif S."/>
            <person name="Shea T."/>
            <person name="Sisk P."/>
            <person name="Sykes S."/>
            <person name="Wortman J."/>
            <person name="Nusbaum C."/>
            <person name="Birren B."/>
        </authorList>
    </citation>
    <scope>NUCLEOTIDE SEQUENCE [LARGE SCALE GENOMIC DNA]</scope>
    <source>
        <strain evidence="4 5">PRA339</strain>
    </source>
</reference>
<organism evidence="4 5">
    <name type="scientific">Anncaliia algerae PRA339</name>
    <dbReference type="NCBI Taxonomy" id="1288291"/>
    <lineage>
        <taxon>Eukaryota</taxon>
        <taxon>Fungi</taxon>
        <taxon>Fungi incertae sedis</taxon>
        <taxon>Microsporidia</taxon>
        <taxon>Tubulinosematoidea</taxon>
        <taxon>Tubulinosematidae</taxon>
        <taxon>Anncaliia</taxon>
    </lineage>
</organism>
<evidence type="ECO:0000259" key="3">
    <source>
        <dbReference type="PROSITE" id="PS50303"/>
    </source>
</evidence>
<dbReference type="GO" id="GO:0005737">
    <property type="term" value="C:cytoplasm"/>
    <property type="evidence" value="ECO:0007669"/>
    <property type="project" value="TreeGrafter"/>
</dbReference>
<proteinExistence type="predicted"/>
<dbReference type="STRING" id="1288291.A0A059EWP3"/>
<dbReference type="PROSITE" id="PS50302">
    <property type="entry name" value="PUM"/>
    <property type="match status" value="4"/>
</dbReference>
<keyword evidence="5" id="KW-1185">Reference proteome</keyword>
<dbReference type="InterPro" id="IPR011989">
    <property type="entry name" value="ARM-like"/>
</dbReference>
<feature type="repeat" description="Pumilio" evidence="2">
    <location>
        <begin position="199"/>
        <end position="235"/>
    </location>
</feature>
<dbReference type="OrthoDB" id="668540at2759"/>
<accession>A0A059EWP3</accession>
<evidence type="ECO:0000256" key="2">
    <source>
        <dbReference type="PROSITE-ProRule" id="PRU00317"/>
    </source>
</evidence>
<dbReference type="GO" id="GO:0003729">
    <property type="term" value="F:mRNA binding"/>
    <property type="evidence" value="ECO:0007669"/>
    <property type="project" value="TreeGrafter"/>
</dbReference>
<dbReference type="PROSITE" id="PS50303">
    <property type="entry name" value="PUM_HD"/>
    <property type="match status" value="1"/>
</dbReference>
<name>A0A059EWP3_9MICR</name>
<dbReference type="Pfam" id="PF00806">
    <property type="entry name" value="PUF"/>
    <property type="match status" value="8"/>
</dbReference>
<dbReference type="HOGENOM" id="CLU_004017_7_0_1"/>
<dbReference type="InterPro" id="IPR001313">
    <property type="entry name" value="Pumilio_RNA-bd_rpt"/>
</dbReference>
<dbReference type="SUPFAM" id="SSF48371">
    <property type="entry name" value="ARM repeat"/>
    <property type="match status" value="1"/>
</dbReference>
<dbReference type="SMART" id="SM00025">
    <property type="entry name" value="Pumilio"/>
    <property type="match status" value="7"/>
</dbReference>
<reference evidence="5" key="1">
    <citation type="submission" date="2013-02" db="EMBL/GenBank/DDBJ databases">
        <authorList>
            <consortium name="The Broad Institute Genome Sequencing Platform"/>
            <person name="Cuomo C."/>
            <person name="Becnel J."/>
            <person name="Sanscrainte N."/>
            <person name="Walker B."/>
            <person name="Young S.K."/>
            <person name="Zeng Q."/>
            <person name="Gargeya S."/>
            <person name="Fitzgerald M."/>
            <person name="Haas B."/>
            <person name="Abouelleil A."/>
            <person name="Alvarado L."/>
            <person name="Arachchi H.M."/>
            <person name="Berlin A.M."/>
            <person name="Chapman S.B."/>
            <person name="Dewar J."/>
            <person name="Goldberg J."/>
            <person name="Griggs A."/>
            <person name="Gujja S."/>
            <person name="Hansen M."/>
            <person name="Howarth C."/>
            <person name="Imamovic A."/>
            <person name="Larimer J."/>
            <person name="McCowan C."/>
            <person name="Murphy C."/>
            <person name="Neiman D."/>
            <person name="Pearson M."/>
            <person name="Priest M."/>
            <person name="Roberts A."/>
            <person name="Saif S."/>
            <person name="Shea T."/>
            <person name="Sisk P."/>
            <person name="Sykes S."/>
            <person name="Wortman J."/>
            <person name="Nusbaum C."/>
            <person name="Birren B."/>
        </authorList>
    </citation>
    <scope>NUCLEOTIDE SEQUENCE [LARGE SCALE GENOMIC DNA]</scope>
    <source>
        <strain evidence="5">PRA339</strain>
    </source>
</reference>
<dbReference type="InterPro" id="IPR016024">
    <property type="entry name" value="ARM-type_fold"/>
</dbReference>
<dbReference type="PANTHER" id="PTHR12537">
    <property type="entry name" value="RNA BINDING PROTEIN PUMILIO-RELATED"/>
    <property type="match status" value="1"/>
</dbReference>
<feature type="repeat" description="Pumilio" evidence="2">
    <location>
        <begin position="427"/>
        <end position="468"/>
    </location>
</feature>
<dbReference type="GO" id="GO:0010608">
    <property type="term" value="P:post-transcriptional regulation of gene expression"/>
    <property type="evidence" value="ECO:0007669"/>
    <property type="project" value="TreeGrafter"/>
</dbReference>
<protein>
    <recommendedName>
        <fullName evidence="3">PUM-HD domain-containing protein</fullName>
    </recommendedName>
</protein>